<dbReference type="InterPro" id="IPR010161">
    <property type="entry name" value="Peptidase_M20B"/>
</dbReference>
<reference evidence="9" key="1">
    <citation type="submission" date="2019-08" db="EMBL/GenBank/DDBJ databases">
        <authorList>
            <person name="Kucharzyk K."/>
            <person name="Murdoch R.W."/>
            <person name="Higgins S."/>
            <person name="Loffler F."/>
        </authorList>
    </citation>
    <scope>NUCLEOTIDE SEQUENCE</scope>
</reference>
<accession>A0A645CUE7</accession>
<proteinExistence type="inferred from homology"/>
<dbReference type="SUPFAM" id="SSF55031">
    <property type="entry name" value="Bacterial exopeptidase dimerisation domain"/>
    <property type="match status" value="1"/>
</dbReference>
<keyword evidence="5 9" id="KW-0378">Hydrolase</keyword>
<dbReference type="AlphaFoldDB" id="A0A645CUE7"/>
<protein>
    <submittedName>
        <fullName evidence="9">Peptidase T</fullName>
        <ecNumber evidence="9">3.4.11.4</ecNumber>
    </submittedName>
</protein>
<dbReference type="InterPro" id="IPR002933">
    <property type="entry name" value="Peptidase_M20"/>
</dbReference>
<dbReference type="EMBL" id="VSSQ01029971">
    <property type="protein sequence ID" value="MPM80322.1"/>
    <property type="molecule type" value="Genomic_DNA"/>
</dbReference>
<evidence type="ECO:0000256" key="6">
    <source>
        <dbReference type="ARBA" id="ARBA00022833"/>
    </source>
</evidence>
<gene>
    <name evidence="9" type="primary">pepT_36</name>
    <name evidence="9" type="ORF">SDC9_127369</name>
</gene>
<dbReference type="GO" id="GO:0008237">
    <property type="term" value="F:metallopeptidase activity"/>
    <property type="evidence" value="ECO:0007669"/>
    <property type="project" value="UniProtKB-KW"/>
</dbReference>
<evidence type="ECO:0000256" key="1">
    <source>
        <dbReference type="ARBA" id="ARBA00001947"/>
    </source>
</evidence>
<evidence type="ECO:0000256" key="4">
    <source>
        <dbReference type="ARBA" id="ARBA00022723"/>
    </source>
</evidence>
<dbReference type="InterPro" id="IPR011650">
    <property type="entry name" value="Peptidase_M20_dimer"/>
</dbReference>
<name>A0A645CUE7_9ZZZZ</name>
<dbReference type="GO" id="GO:0005829">
    <property type="term" value="C:cytosol"/>
    <property type="evidence" value="ECO:0007669"/>
    <property type="project" value="TreeGrafter"/>
</dbReference>
<dbReference type="GO" id="GO:0006508">
    <property type="term" value="P:proteolysis"/>
    <property type="evidence" value="ECO:0007669"/>
    <property type="project" value="UniProtKB-KW"/>
</dbReference>
<evidence type="ECO:0000259" key="8">
    <source>
        <dbReference type="Pfam" id="PF07687"/>
    </source>
</evidence>
<dbReference type="Gene3D" id="3.30.70.360">
    <property type="match status" value="1"/>
</dbReference>
<comment type="cofactor">
    <cofactor evidence="1">
        <name>Zn(2+)</name>
        <dbReference type="ChEBI" id="CHEBI:29105"/>
    </cofactor>
</comment>
<evidence type="ECO:0000256" key="7">
    <source>
        <dbReference type="ARBA" id="ARBA00023049"/>
    </source>
</evidence>
<evidence type="ECO:0000256" key="5">
    <source>
        <dbReference type="ARBA" id="ARBA00022801"/>
    </source>
</evidence>
<dbReference type="InterPro" id="IPR036264">
    <property type="entry name" value="Bact_exopeptidase_dim_dom"/>
</dbReference>
<dbReference type="Pfam" id="PF01546">
    <property type="entry name" value="Peptidase_M20"/>
    <property type="match status" value="1"/>
</dbReference>
<comment type="caution">
    <text evidence="9">The sequence shown here is derived from an EMBL/GenBank/DDBJ whole genome shotgun (WGS) entry which is preliminary data.</text>
</comment>
<comment type="similarity">
    <text evidence="2">Belongs to the peptidase M20B family.</text>
</comment>
<keyword evidence="3" id="KW-0645">Protease</keyword>
<feature type="domain" description="Peptidase M20 dimerisation" evidence="8">
    <location>
        <begin position="129"/>
        <end position="231"/>
    </location>
</feature>
<dbReference type="GO" id="GO:0045148">
    <property type="term" value="F:tripeptide aminopeptidase activity"/>
    <property type="evidence" value="ECO:0007669"/>
    <property type="project" value="UniProtKB-EC"/>
</dbReference>
<evidence type="ECO:0000313" key="9">
    <source>
        <dbReference type="EMBL" id="MPM80322.1"/>
    </source>
</evidence>
<dbReference type="GO" id="GO:0006518">
    <property type="term" value="P:peptide metabolic process"/>
    <property type="evidence" value="ECO:0007669"/>
    <property type="project" value="InterPro"/>
</dbReference>
<dbReference type="PANTHER" id="PTHR42994">
    <property type="entry name" value="PEPTIDASE T"/>
    <property type="match status" value="1"/>
</dbReference>
<dbReference type="NCBIfam" id="NF009920">
    <property type="entry name" value="PRK13381.1"/>
    <property type="match status" value="1"/>
</dbReference>
<dbReference type="PANTHER" id="PTHR42994:SF1">
    <property type="entry name" value="PEPTIDASE T"/>
    <property type="match status" value="1"/>
</dbReference>
<dbReference type="GO" id="GO:0008270">
    <property type="term" value="F:zinc ion binding"/>
    <property type="evidence" value="ECO:0007669"/>
    <property type="project" value="InterPro"/>
</dbReference>
<organism evidence="9">
    <name type="scientific">bioreactor metagenome</name>
    <dbReference type="NCBI Taxonomy" id="1076179"/>
    <lineage>
        <taxon>unclassified sequences</taxon>
        <taxon>metagenomes</taxon>
        <taxon>ecological metagenomes</taxon>
    </lineage>
</organism>
<keyword evidence="6" id="KW-0862">Zinc</keyword>
<dbReference type="Pfam" id="PF07687">
    <property type="entry name" value="M20_dimer"/>
    <property type="match status" value="1"/>
</dbReference>
<dbReference type="NCBIfam" id="NF003976">
    <property type="entry name" value="PRK05469.1"/>
    <property type="match status" value="1"/>
</dbReference>
<dbReference type="NCBIfam" id="TIGR01882">
    <property type="entry name" value="peptidase-T"/>
    <property type="match status" value="1"/>
</dbReference>
<dbReference type="EC" id="3.4.11.4" evidence="9"/>
<keyword evidence="9" id="KW-0031">Aminopeptidase</keyword>
<dbReference type="InterPro" id="IPR001261">
    <property type="entry name" value="ArgE/DapE_CS"/>
</dbReference>
<dbReference type="Gene3D" id="3.40.630.10">
    <property type="entry name" value="Zn peptidases"/>
    <property type="match status" value="1"/>
</dbReference>
<evidence type="ECO:0000256" key="3">
    <source>
        <dbReference type="ARBA" id="ARBA00022670"/>
    </source>
</evidence>
<sequence length="331" mass="35461">MDTVEDPPAVGVKPRIIADYDGGDICLNEALGIYMRPADYPALRRLVGRSLVVTDGTTILGADDKAGIAEIMTAAQHLMGPDAVPHGEIKICFTPDEEVGNGTLYLDPKDFGCDFAYTCDGGSFGAFQYETFNASGAKVSVAGISAHPGSAKGIMKNAARIALEFDALIPQNERPECTEGYEGFYHLTSMKGTTEHAELRYILRDHDAKILAARKAKVGEIAAALNKKYGDGTIAVAIEDSYRNMGEVMKDHLHLVESAKAAITAVGGTPIIRPVRGGTDGSRLSFMGIPCPNLGDGSYNGHSRMEFVCIEEMDACVEVLMKLAARYAVFE</sequence>
<keyword evidence="4" id="KW-0479">Metal-binding</keyword>
<evidence type="ECO:0000256" key="2">
    <source>
        <dbReference type="ARBA" id="ARBA00009692"/>
    </source>
</evidence>
<dbReference type="PROSITE" id="PS00759">
    <property type="entry name" value="ARGE_DAPE_CPG2_2"/>
    <property type="match status" value="1"/>
</dbReference>
<keyword evidence="7" id="KW-0482">Metalloprotease</keyword>
<dbReference type="SUPFAM" id="SSF53187">
    <property type="entry name" value="Zn-dependent exopeptidases"/>
    <property type="match status" value="1"/>
</dbReference>